<name>A0AC34R974_9BILA</name>
<sequence>MADDSDSSEDFYLPSRQRRQFNPEPHLVTIVKLDSGFGFNVKGQVSEGGQLRSINGVLYAPLQHVSAVLPGGAAEKAGLLRGDRILQVNNENVEGATHRQVVELIKDGGDKLDLVVISVDLDEIEPDGNYPDESNTFFKYDYTEKRSLPITIPSYQNVSQNGEKFIAYNVHMAGRHLGSRRYSEFVQLHKVLKEEFPDFEFPKLPKKWPFKMSEQQLDSRRRGLEQYLEKICAVKVIADSDIMQEFLMEDSNACCPVVDVNLRILLPENKSIILNVKRNSNSKFVFQEIIRQLSITSDSSSYLSLFEMIDLTFERKLQSEECPHNIYIQNYSSAASSCILLKKWCFNMEVEKDICSKDAFFKRICFYQAVNDVNNGVLNVPEKLYQLKALQLEDKMDQYLNAVRQLNDYGRIKFPECSFICNDDKGMVKTSFGYDNLILKLIKDGSRKEKTIIIKWENVKSFQTLTECQNFSIIFLHDDSEIEIKIGTFFTRFMQDVIERIQAERNKAGL</sequence>
<evidence type="ECO:0000313" key="1">
    <source>
        <dbReference type="Proteomes" id="UP000887576"/>
    </source>
</evidence>
<dbReference type="WBParaSite" id="JU765_v2.g4543.t1">
    <property type="protein sequence ID" value="JU765_v2.g4543.t1"/>
    <property type="gene ID" value="JU765_v2.g4543"/>
</dbReference>
<proteinExistence type="predicted"/>
<evidence type="ECO:0000313" key="2">
    <source>
        <dbReference type="WBParaSite" id="JU765_v2.g4543.t1"/>
    </source>
</evidence>
<dbReference type="Proteomes" id="UP000887576">
    <property type="component" value="Unplaced"/>
</dbReference>
<reference evidence="2" key="1">
    <citation type="submission" date="2022-11" db="UniProtKB">
        <authorList>
            <consortium name="WormBaseParasite"/>
        </authorList>
    </citation>
    <scope>IDENTIFICATION</scope>
</reference>
<accession>A0AC34R974</accession>
<protein>
    <submittedName>
        <fullName evidence="2">Sorting nexin-27</fullName>
    </submittedName>
</protein>
<organism evidence="1 2">
    <name type="scientific">Panagrolaimus sp. JU765</name>
    <dbReference type="NCBI Taxonomy" id="591449"/>
    <lineage>
        <taxon>Eukaryota</taxon>
        <taxon>Metazoa</taxon>
        <taxon>Ecdysozoa</taxon>
        <taxon>Nematoda</taxon>
        <taxon>Chromadorea</taxon>
        <taxon>Rhabditida</taxon>
        <taxon>Tylenchina</taxon>
        <taxon>Panagrolaimomorpha</taxon>
        <taxon>Panagrolaimoidea</taxon>
        <taxon>Panagrolaimidae</taxon>
        <taxon>Panagrolaimus</taxon>
    </lineage>
</organism>